<dbReference type="InterPro" id="IPR009081">
    <property type="entry name" value="PP-bd_ACP"/>
</dbReference>
<dbReference type="Pfam" id="PF00550">
    <property type="entry name" value="PP-binding"/>
    <property type="match status" value="1"/>
</dbReference>
<organism evidence="2 3">
    <name type="scientific">Albidovulum denitrificans</name>
    <dbReference type="NCBI Taxonomy" id="404881"/>
    <lineage>
        <taxon>Bacteria</taxon>
        <taxon>Pseudomonadati</taxon>
        <taxon>Pseudomonadota</taxon>
        <taxon>Alphaproteobacteria</taxon>
        <taxon>Rhodobacterales</taxon>
        <taxon>Paracoccaceae</taxon>
        <taxon>Albidovulum</taxon>
    </lineage>
</organism>
<dbReference type="PROSITE" id="PS50075">
    <property type="entry name" value="CARRIER"/>
    <property type="match status" value="1"/>
</dbReference>
<dbReference type="InterPro" id="IPR036736">
    <property type="entry name" value="ACP-like_sf"/>
</dbReference>
<dbReference type="EMBL" id="PVEP01000006">
    <property type="protein sequence ID" value="PQV56043.1"/>
    <property type="molecule type" value="Genomic_DNA"/>
</dbReference>
<reference evidence="2 3" key="1">
    <citation type="submission" date="2018-02" db="EMBL/GenBank/DDBJ databases">
        <title>Genomic Encyclopedia of Archaeal and Bacterial Type Strains, Phase II (KMG-II): from individual species to whole genera.</title>
        <authorList>
            <person name="Goeker M."/>
        </authorList>
    </citation>
    <scope>NUCLEOTIDE SEQUENCE [LARGE SCALE GENOMIC DNA]</scope>
    <source>
        <strain evidence="2 3">DSM 18921</strain>
    </source>
</reference>
<evidence type="ECO:0000259" key="1">
    <source>
        <dbReference type="PROSITE" id="PS50075"/>
    </source>
</evidence>
<dbReference type="RefSeq" id="WP_170076207.1">
    <property type="nucleotide sequence ID" value="NZ_PVEP01000006.1"/>
</dbReference>
<dbReference type="Gene3D" id="1.10.1200.10">
    <property type="entry name" value="ACP-like"/>
    <property type="match status" value="1"/>
</dbReference>
<protein>
    <submittedName>
        <fullName evidence="2">Acyl carrier protein</fullName>
    </submittedName>
</protein>
<accession>A0A2S8S5I2</accession>
<proteinExistence type="predicted"/>
<dbReference type="Proteomes" id="UP000238338">
    <property type="component" value="Unassembled WGS sequence"/>
</dbReference>
<comment type="caution">
    <text evidence="2">The sequence shown here is derived from an EMBL/GenBank/DDBJ whole genome shotgun (WGS) entry which is preliminary data.</text>
</comment>
<dbReference type="AlphaFoldDB" id="A0A2S8S5I2"/>
<keyword evidence="3" id="KW-1185">Reference proteome</keyword>
<sequence length="91" mass="9285">MTDILARIKDALAAVSGEDTSDITLATDIGADLDLDSILFVQFLLALEDGFPGLEFSQETLVEASFDTIGSVAAFIATMTGAEAGGEAAAA</sequence>
<dbReference type="SUPFAM" id="SSF47336">
    <property type="entry name" value="ACP-like"/>
    <property type="match status" value="1"/>
</dbReference>
<name>A0A2S8S5I2_9RHOB</name>
<evidence type="ECO:0000313" key="2">
    <source>
        <dbReference type="EMBL" id="PQV56043.1"/>
    </source>
</evidence>
<feature type="domain" description="Carrier" evidence="1">
    <location>
        <begin position="2"/>
        <end position="80"/>
    </location>
</feature>
<evidence type="ECO:0000313" key="3">
    <source>
        <dbReference type="Proteomes" id="UP000238338"/>
    </source>
</evidence>
<gene>
    <name evidence="2" type="ORF">LX70_02928</name>
</gene>